<keyword evidence="2" id="KW-1185">Reference proteome</keyword>
<gene>
    <name evidence="1" type="ORF">HH215_20150</name>
</gene>
<proteinExistence type="predicted"/>
<accession>A0A7Z2VLF1</accession>
<protein>
    <recommendedName>
        <fullName evidence="3">Glycosyltransferase family 1 protein</fullName>
    </recommendedName>
</protein>
<dbReference type="RefSeq" id="WP_169281523.1">
    <property type="nucleotide sequence ID" value="NZ_CP051680.1"/>
</dbReference>
<evidence type="ECO:0000313" key="2">
    <source>
        <dbReference type="Proteomes" id="UP000502248"/>
    </source>
</evidence>
<reference evidence="1 2" key="1">
    <citation type="submission" date="2020-04" db="EMBL/GenBank/DDBJ databases">
        <title>Genome sequencing of novel species.</title>
        <authorList>
            <person name="Heo J."/>
            <person name="Kim S.-J."/>
            <person name="Kim J.-S."/>
            <person name="Hong S.-B."/>
            <person name="Kwon S.-W."/>
        </authorList>
    </citation>
    <scope>NUCLEOTIDE SEQUENCE [LARGE SCALE GENOMIC DNA]</scope>
    <source>
        <strain evidence="1 2">MFER-1</strain>
    </source>
</reference>
<dbReference type="KEGG" id="cheb:HH215_20150"/>
<dbReference type="AlphaFoldDB" id="A0A7Z2VLF1"/>
<evidence type="ECO:0008006" key="3">
    <source>
        <dbReference type="Google" id="ProtNLM"/>
    </source>
</evidence>
<sequence>MSYNILIIYRSLHYPVRNSINEHLSSFENYTNHRIYYLNALFVLKIPWYLKIIKFDLIIFHTTFLAARWNSRRFEKLLSKLIFFSKSSAIKAILPQDEFVYTDCLNNLINRFSIDYIFTVSPESEWKKIYSNVDFENVKIEQVLTGYIDDKTIDKVHTLKEQIQKREIDVGYRAWRAPPWLGKHGLTKVKIGEVFKQACDSNGLFSDISNEDKDTIYGDKWLEFLLQCRFTIGVEGGASILDPTGDIRKKTENYLSKNPKASYSEVEEHCFPSLDGNLDLFAISPRHLEACLTETCQVLLEGHYNGILKPGLHFVELKKDYSNLDEVISIIKNDKKRNEITERAYSDIVQSGKYTYKKFANEIVLKCLHNSNSLQHQDNHTRSLVDKAGKTCNIISEYLLRKVGRPLYYLWRFYKAYITVIRA</sequence>
<name>A0A7Z2VLF1_9BACL</name>
<dbReference type="EMBL" id="CP051680">
    <property type="protein sequence ID" value="QJD85258.1"/>
    <property type="molecule type" value="Genomic_DNA"/>
</dbReference>
<organism evidence="1 2">
    <name type="scientific">Cohnella herbarum</name>
    <dbReference type="NCBI Taxonomy" id="2728023"/>
    <lineage>
        <taxon>Bacteria</taxon>
        <taxon>Bacillati</taxon>
        <taxon>Bacillota</taxon>
        <taxon>Bacilli</taxon>
        <taxon>Bacillales</taxon>
        <taxon>Paenibacillaceae</taxon>
        <taxon>Cohnella</taxon>
    </lineage>
</organism>
<dbReference type="Proteomes" id="UP000502248">
    <property type="component" value="Chromosome"/>
</dbReference>
<evidence type="ECO:0000313" key="1">
    <source>
        <dbReference type="EMBL" id="QJD85258.1"/>
    </source>
</evidence>